<keyword evidence="6" id="KW-0238">DNA-binding</keyword>
<comment type="subcellular location">
    <subcellularLocation>
        <location evidence="1">Cell membrane</location>
        <topology evidence="1">Multi-pass membrane protein</topology>
    </subcellularLocation>
</comment>
<comment type="caution">
    <text evidence="11">The sequence shown here is derived from an EMBL/GenBank/DDBJ whole genome shotgun (WGS) entry which is preliminary data.</text>
</comment>
<dbReference type="Gene3D" id="1.10.10.60">
    <property type="entry name" value="Homeodomain-like"/>
    <property type="match status" value="2"/>
</dbReference>
<dbReference type="PROSITE" id="PS01124">
    <property type="entry name" value="HTH_ARAC_FAMILY_2"/>
    <property type="match status" value="1"/>
</dbReference>
<feature type="transmembrane region" description="Helical" evidence="9">
    <location>
        <begin position="829"/>
        <end position="849"/>
    </location>
</feature>
<evidence type="ECO:0000256" key="3">
    <source>
        <dbReference type="ARBA" id="ARBA00022692"/>
    </source>
</evidence>
<feature type="transmembrane region" description="Helical" evidence="9">
    <location>
        <begin position="211"/>
        <end position="232"/>
    </location>
</feature>
<keyword evidence="2" id="KW-1003">Cell membrane</keyword>
<dbReference type="InterPro" id="IPR003838">
    <property type="entry name" value="ABC3_permease_C"/>
</dbReference>
<feature type="transmembrane region" description="Helical" evidence="9">
    <location>
        <begin position="38"/>
        <end position="59"/>
    </location>
</feature>
<protein>
    <submittedName>
        <fullName evidence="11">ABC transporter permease</fullName>
    </submittedName>
</protein>
<dbReference type="Proteomes" id="UP001589828">
    <property type="component" value="Unassembled WGS sequence"/>
</dbReference>
<feature type="transmembrane region" description="Helical" evidence="9">
    <location>
        <begin position="687"/>
        <end position="709"/>
    </location>
</feature>
<evidence type="ECO:0000256" key="1">
    <source>
        <dbReference type="ARBA" id="ARBA00004651"/>
    </source>
</evidence>
<evidence type="ECO:0000313" key="11">
    <source>
        <dbReference type="EMBL" id="MFC0517780.1"/>
    </source>
</evidence>
<organism evidence="11 12">
    <name type="scientific">Mucilaginibacter angelicae</name>
    <dbReference type="NCBI Taxonomy" id="869718"/>
    <lineage>
        <taxon>Bacteria</taxon>
        <taxon>Pseudomonadati</taxon>
        <taxon>Bacteroidota</taxon>
        <taxon>Sphingobacteriia</taxon>
        <taxon>Sphingobacteriales</taxon>
        <taxon>Sphingobacteriaceae</taxon>
        <taxon>Mucilaginibacter</taxon>
    </lineage>
</organism>
<evidence type="ECO:0000259" key="10">
    <source>
        <dbReference type="PROSITE" id="PS01124"/>
    </source>
</evidence>
<dbReference type="InterPro" id="IPR018062">
    <property type="entry name" value="HTH_AraC-typ_CS"/>
</dbReference>
<keyword evidence="12" id="KW-1185">Reference proteome</keyword>
<feature type="transmembrane region" description="Helical" evidence="9">
    <location>
        <begin position="71"/>
        <end position="90"/>
    </location>
</feature>
<evidence type="ECO:0000256" key="4">
    <source>
        <dbReference type="ARBA" id="ARBA00022989"/>
    </source>
</evidence>
<keyword evidence="8" id="KW-0804">Transcription</keyword>
<dbReference type="Pfam" id="PF12833">
    <property type="entry name" value="HTH_18"/>
    <property type="match status" value="1"/>
</dbReference>
<accession>A0ABV6LE66</accession>
<feature type="transmembrane region" description="Helical" evidence="9">
    <location>
        <begin position="178"/>
        <end position="199"/>
    </location>
</feature>
<dbReference type="EMBL" id="JBHLTS010000076">
    <property type="protein sequence ID" value="MFC0517780.1"/>
    <property type="molecule type" value="Genomic_DNA"/>
</dbReference>
<dbReference type="SUPFAM" id="SSF46689">
    <property type="entry name" value="Homeodomain-like"/>
    <property type="match status" value="1"/>
</dbReference>
<gene>
    <name evidence="11" type="ORF">ACFFGT_26440</name>
</gene>
<evidence type="ECO:0000256" key="9">
    <source>
        <dbReference type="SAM" id="Phobius"/>
    </source>
</evidence>
<dbReference type="PROSITE" id="PS00041">
    <property type="entry name" value="HTH_ARAC_FAMILY_1"/>
    <property type="match status" value="1"/>
</dbReference>
<proteinExistence type="predicted"/>
<dbReference type="InterPro" id="IPR018060">
    <property type="entry name" value="HTH_AraC"/>
</dbReference>
<evidence type="ECO:0000256" key="7">
    <source>
        <dbReference type="ARBA" id="ARBA00023136"/>
    </source>
</evidence>
<evidence type="ECO:0000313" key="12">
    <source>
        <dbReference type="Proteomes" id="UP001589828"/>
    </source>
</evidence>
<feature type="transmembrane region" description="Helical" evidence="9">
    <location>
        <begin position="137"/>
        <end position="157"/>
    </location>
</feature>
<keyword evidence="5" id="KW-0805">Transcription regulation</keyword>
<keyword evidence="4 9" id="KW-1133">Transmembrane helix</keyword>
<evidence type="ECO:0000256" key="6">
    <source>
        <dbReference type="ARBA" id="ARBA00023125"/>
    </source>
</evidence>
<sequence>MKNYLFHINIYDLLLGGFIFVGLFFAMLLWFVKGQSRNANRFLSLILIIVASWMLWLLCTDIRLETYFPHWNRLPLQFSLAFGPLIFFYVRKITRPDHKFIYKDLLHFSPLLLELGAHASEVNETLKMAAALHLGPILALLAFISVTIYLYASHRLIESFYQRLKFIGGDRHRMELRWLHNLLTVFTIFWLLWIPLAAADYLYYHQLNLHVYYPLYLLLAALIIQLAVVAFLRPQAFVAAEIPSYPKPSQPAELRQKGIWLKKAMTSGLYYLDPELNLRSLAGKLGLHPNELSRIINEALKKSFNDFINEYRVAEVTRKMQDPANDRITLLGIAYDSGFNSKSTFHRIFKELTGKSPAEYKTALKKELPGYNLRPYSATVAITSGHNAIPVWSRDKLNRNYMFRNYLKIAWRNTLQNKVYSTLNIVGLAAGMAVALLIGLWVFDQYSYDRFLPNYTQLYQVEMNLTSQHNGTSTQTSIALPLADVLRKEIPGIKYVAESDNIGRMNHNLLIGDKKLYLGGGAASPEFFKIFQYPFVKGDANLALKDIYSIVLTESTAKALFGNADPMGKYIRFDNVQNFRVTGVIKDIPNNATMQFSYIIPFAYMEATQDWIKVARTKWTYNSFSAYVALEPGVTYEQIALKIRDIVSKRSPEMRVSKAEVFMYPLKDWHLITDFKNGKPVGGFVEYVNLFSIIGLLVLAIACINFMNLSTARSEKRAREVGVRKAIGSTRIDLVYQFLTESVLITSLSFLLCLLFVQLALPSFNALTGSLIHIPYGSVSFWGFMIAFVLVTGLIAGSKPAFYLSSFSPVKVLKGTIQIGKWASLPRKVLVVVQFTCSIALIISTVVVYQQIQYVKNRPTGYSADRLMMTDMNGDLYQHYDALRNDLLSSGLVESVASSTSPATQVYSHFSLQKWPGKNAGDEEVNIGAIWISKEYFQTLGMTMAAGRNFSGDFRNDSLNVIINEATVRRIGLKNPVNQMITWNGSDKPVRIIGVVKDALMESPYSPVAPAIFGHNPSGFVITYRLPKNADIHTSIEKIGKVFEKYNPNFPYLYKFVNDEYEHKFNLEVLIGKLAGVFAGLAIFISCLGLFGLAAYIAEQRTKEIGIRKVLGASIAQVWMMLSRDFVLLVIISCAIASPLALYFLVQWLNKYEYRINLGPGVFIASGIAAVIITLVTISFQAIKAALANPVKSLRSE</sequence>
<feature type="transmembrane region" description="Helical" evidence="9">
    <location>
        <begin position="1158"/>
        <end position="1183"/>
    </location>
</feature>
<feature type="transmembrane region" description="Helical" evidence="9">
    <location>
        <begin position="12"/>
        <end position="32"/>
    </location>
</feature>
<feature type="transmembrane region" description="Helical" evidence="9">
    <location>
        <begin position="1074"/>
        <end position="1098"/>
    </location>
</feature>
<evidence type="ECO:0000256" key="5">
    <source>
        <dbReference type="ARBA" id="ARBA00023015"/>
    </source>
</evidence>
<evidence type="ECO:0000256" key="8">
    <source>
        <dbReference type="ARBA" id="ARBA00023163"/>
    </source>
</evidence>
<reference evidence="11 12" key="1">
    <citation type="submission" date="2024-09" db="EMBL/GenBank/DDBJ databases">
        <authorList>
            <person name="Sun Q."/>
            <person name="Mori K."/>
        </authorList>
    </citation>
    <scope>NUCLEOTIDE SEQUENCE [LARGE SCALE GENOMIC DNA]</scope>
    <source>
        <strain evidence="11 12">NCAIM B.02415</strain>
    </source>
</reference>
<evidence type="ECO:0000256" key="2">
    <source>
        <dbReference type="ARBA" id="ARBA00022475"/>
    </source>
</evidence>
<dbReference type="PANTHER" id="PTHR30572:SF18">
    <property type="entry name" value="ABC-TYPE MACROLIDE FAMILY EXPORT SYSTEM PERMEASE COMPONENT 2"/>
    <property type="match status" value="1"/>
</dbReference>
<dbReference type="Pfam" id="PF12704">
    <property type="entry name" value="MacB_PCD"/>
    <property type="match status" value="2"/>
</dbReference>
<dbReference type="InterPro" id="IPR009057">
    <property type="entry name" value="Homeodomain-like_sf"/>
</dbReference>
<feature type="transmembrane region" description="Helical" evidence="9">
    <location>
        <begin position="1126"/>
        <end position="1146"/>
    </location>
</feature>
<dbReference type="InterPro" id="IPR050250">
    <property type="entry name" value="Macrolide_Exporter_MacB"/>
</dbReference>
<dbReference type="InterPro" id="IPR025857">
    <property type="entry name" value="MacB_PCD"/>
</dbReference>
<feature type="transmembrane region" description="Helical" evidence="9">
    <location>
        <begin position="422"/>
        <end position="443"/>
    </location>
</feature>
<dbReference type="SMART" id="SM00342">
    <property type="entry name" value="HTH_ARAC"/>
    <property type="match status" value="1"/>
</dbReference>
<dbReference type="Pfam" id="PF02687">
    <property type="entry name" value="FtsX"/>
    <property type="match status" value="2"/>
</dbReference>
<feature type="transmembrane region" description="Helical" evidence="9">
    <location>
        <begin position="734"/>
        <end position="761"/>
    </location>
</feature>
<keyword evidence="7 9" id="KW-0472">Membrane</keyword>
<keyword evidence="3 9" id="KW-0812">Transmembrane</keyword>
<name>A0ABV6LE66_9SPHI</name>
<feature type="transmembrane region" description="Helical" evidence="9">
    <location>
        <begin position="781"/>
        <end position="804"/>
    </location>
</feature>
<feature type="domain" description="HTH araC/xylS-type" evidence="10">
    <location>
        <begin position="262"/>
        <end position="363"/>
    </location>
</feature>
<dbReference type="PANTHER" id="PTHR30572">
    <property type="entry name" value="MEMBRANE COMPONENT OF TRANSPORTER-RELATED"/>
    <property type="match status" value="1"/>
</dbReference>